<organism evidence="18 19">
    <name type="scientific">Clytia hemisphaerica</name>
    <dbReference type="NCBI Taxonomy" id="252671"/>
    <lineage>
        <taxon>Eukaryota</taxon>
        <taxon>Metazoa</taxon>
        <taxon>Cnidaria</taxon>
        <taxon>Hydrozoa</taxon>
        <taxon>Hydroidolina</taxon>
        <taxon>Leptothecata</taxon>
        <taxon>Obeliida</taxon>
        <taxon>Clytiidae</taxon>
        <taxon>Clytia</taxon>
    </lineage>
</organism>
<dbReference type="FunFam" id="3.50.50.60:FF:000034">
    <property type="entry name" value="sulfide:quinone oxidoreductase, mitochondrial"/>
    <property type="match status" value="1"/>
</dbReference>
<evidence type="ECO:0000256" key="2">
    <source>
        <dbReference type="ARBA" id="ARBA00004173"/>
    </source>
</evidence>
<evidence type="ECO:0000256" key="14">
    <source>
        <dbReference type="ARBA" id="ARBA00066447"/>
    </source>
</evidence>
<comment type="function">
    <text evidence="12">Catalyzes the oxidation of hydrogen sulfide with the help of a quinone, such as ubiquinone-10, giving rise to thiosulfate and ultimately to sulfane (molecular sulfur) atoms. Requires an additional electron acceptor; can use sulfite, sulfide or cyanide (in vitro). It is believed the in vivo electron acceptor is glutathione.</text>
</comment>
<evidence type="ECO:0000313" key="19">
    <source>
        <dbReference type="Proteomes" id="UP000594262"/>
    </source>
</evidence>
<dbReference type="InterPro" id="IPR023753">
    <property type="entry name" value="FAD/NAD-binding_dom"/>
</dbReference>
<dbReference type="GeneID" id="136817755"/>
<comment type="cofactor">
    <cofactor evidence="1">
        <name>FAD</name>
        <dbReference type="ChEBI" id="CHEBI:57692"/>
    </cofactor>
</comment>
<evidence type="ECO:0000259" key="17">
    <source>
        <dbReference type="Pfam" id="PF07992"/>
    </source>
</evidence>
<comment type="catalytic activity">
    <reaction evidence="9">
        <text>ubiquinone-10 + hydrogen sulfide + sulfite + 2 H(+) = ubiquinol-10 + thiosulfate</text>
        <dbReference type="Rhea" id="RHEA:38359"/>
        <dbReference type="ChEBI" id="CHEBI:15378"/>
        <dbReference type="ChEBI" id="CHEBI:17359"/>
        <dbReference type="ChEBI" id="CHEBI:29919"/>
        <dbReference type="ChEBI" id="CHEBI:33542"/>
        <dbReference type="ChEBI" id="CHEBI:46245"/>
        <dbReference type="ChEBI" id="CHEBI:64183"/>
    </reaction>
    <physiologicalReaction direction="left-to-right" evidence="9">
        <dbReference type="Rhea" id="RHEA:38360"/>
    </physiologicalReaction>
</comment>
<dbReference type="GO" id="GO:0070221">
    <property type="term" value="P:sulfide oxidation, using sulfide:quinone oxidoreductase"/>
    <property type="evidence" value="ECO:0007669"/>
    <property type="project" value="TreeGrafter"/>
</dbReference>
<dbReference type="RefSeq" id="XP_066930175.1">
    <property type="nucleotide sequence ID" value="XM_067074074.1"/>
</dbReference>
<accession>A0A7M5X6B5</accession>
<comment type="similarity">
    <text evidence="13">Belongs to the SQRD family.</text>
</comment>
<dbReference type="PANTHER" id="PTHR10632">
    <property type="entry name" value="SULFIDE:QUINONE OXIDOREDUCTASE"/>
    <property type="match status" value="1"/>
</dbReference>
<dbReference type="GO" id="GO:0106436">
    <property type="term" value="F:glutathione-dependent sulfide quinone oxidoreductase activity"/>
    <property type="evidence" value="ECO:0007669"/>
    <property type="project" value="UniProtKB-EC"/>
</dbReference>
<evidence type="ECO:0000256" key="15">
    <source>
        <dbReference type="ARBA" id="ARBA00070160"/>
    </source>
</evidence>
<evidence type="ECO:0000256" key="6">
    <source>
        <dbReference type="ARBA" id="ARBA00022946"/>
    </source>
</evidence>
<evidence type="ECO:0000256" key="16">
    <source>
        <dbReference type="ARBA" id="ARBA00082958"/>
    </source>
</evidence>
<dbReference type="GO" id="GO:0071949">
    <property type="term" value="F:FAD binding"/>
    <property type="evidence" value="ECO:0007669"/>
    <property type="project" value="TreeGrafter"/>
</dbReference>
<dbReference type="Proteomes" id="UP000594262">
    <property type="component" value="Unplaced"/>
</dbReference>
<dbReference type="GO" id="GO:0070224">
    <property type="term" value="F:sulfide:quinone oxidoreductase activity"/>
    <property type="evidence" value="ECO:0007669"/>
    <property type="project" value="TreeGrafter"/>
</dbReference>
<evidence type="ECO:0000256" key="5">
    <source>
        <dbReference type="ARBA" id="ARBA00022827"/>
    </source>
</evidence>
<dbReference type="InterPro" id="IPR015904">
    <property type="entry name" value="Sulphide_quinone_reductase"/>
</dbReference>
<dbReference type="Pfam" id="PF07992">
    <property type="entry name" value="Pyr_redox_2"/>
    <property type="match status" value="1"/>
</dbReference>
<evidence type="ECO:0000256" key="8">
    <source>
        <dbReference type="ARBA" id="ARBA00023128"/>
    </source>
</evidence>
<sequence length="441" mass="49193">MALRLKRVPVTNYRQLCRCLSTSGSVNSNVEHHRFAVIGGGAGGLSVASYLARKFPNQVAVIEPADYHYYQPMWTLVGAGLKDLDDSMKSMSLVMPRNVKWIKEKAVKFDPKENLVHTDNDRQIKYDFAVVALGIQLQFEKLPGLTEALGTDGVGCNYSVNTVKDTFKGLQKFNGGEAIFTLPATPVKCLGAPQKIMYLADEIFRKNGCRDQTNISYKTPAGVLFGVEKYRNSLLKVCAERDINVDLFRHLIKIDPARKEVVFEHTNDESTPKKTETLKYDFIHVTPPMGPYPVLKNSLLADDNGFVNVDKHTCQHVQYSNVFSLGDCSSLPNSKTAAAVAAQSEVVRKNLTSLVNGKPLQSKYDGYASCPLITSSKSCILAEFNYDGQPQETFPLDQGVERRSMYHLKVNFMPDLYWNSLIRGTWPGPGPVRKILHMGRV</sequence>
<feature type="domain" description="FAD/NAD(P)-binding" evidence="17">
    <location>
        <begin position="34"/>
        <end position="147"/>
    </location>
</feature>
<evidence type="ECO:0000256" key="13">
    <source>
        <dbReference type="ARBA" id="ARBA00060891"/>
    </source>
</evidence>
<reference evidence="18" key="1">
    <citation type="submission" date="2021-01" db="UniProtKB">
        <authorList>
            <consortium name="EnsemblMetazoa"/>
        </authorList>
    </citation>
    <scope>IDENTIFICATION</scope>
</reference>
<dbReference type="OrthoDB" id="5376590at2759"/>
<name>A0A7M5X6B5_9CNID</name>
<proteinExistence type="inferred from homology"/>
<keyword evidence="4" id="KW-0874">Quinone</keyword>
<dbReference type="PANTHER" id="PTHR10632:SF2">
    <property type="entry name" value="SULFIDE:QUINONE OXIDOREDUCTASE, MITOCHONDRIAL"/>
    <property type="match status" value="1"/>
</dbReference>
<keyword evidence="3" id="KW-0285">Flavoprotein</keyword>
<evidence type="ECO:0000256" key="7">
    <source>
        <dbReference type="ARBA" id="ARBA00023002"/>
    </source>
</evidence>
<comment type="catalytic activity">
    <reaction evidence="10">
        <text>ubiquinone-10 + hydrogen sulfide + glutathione + H(+) = S-sulfanylglutathione + ubiquinol-10</text>
        <dbReference type="Rhea" id="RHEA:62608"/>
        <dbReference type="ChEBI" id="CHEBI:15378"/>
        <dbReference type="ChEBI" id="CHEBI:29919"/>
        <dbReference type="ChEBI" id="CHEBI:46245"/>
        <dbReference type="ChEBI" id="CHEBI:57925"/>
        <dbReference type="ChEBI" id="CHEBI:58905"/>
        <dbReference type="ChEBI" id="CHEBI:64183"/>
    </reaction>
    <physiologicalReaction direction="left-to-right" evidence="10">
        <dbReference type="Rhea" id="RHEA:62609"/>
    </physiologicalReaction>
</comment>
<dbReference type="AlphaFoldDB" id="A0A7M5X6B5"/>
<evidence type="ECO:0000256" key="12">
    <source>
        <dbReference type="ARBA" id="ARBA00059167"/>
    </source>
</evidence>
<evidence type="ECO:0000256" key="10">
    <source>
        <dbReference type="ARBA" id="ARBA00052810"/>
    </source>
</evidence>
<evidence type="ECO:0000256" key="11">
    <source>
        <dbReference type="ARBA" id="ARBA00052986"/>
    </source>
</evidence>
<dbReference type="InterPro" id="IPR036188">
    <property type="entry name" value="FAD/NAD-bd_sf"/>
</dbReference>
<evidence type="ECO:0000256" key="1">
    <source>
        <dbReference type="ARBA" id="ARBA00001974"/>
    </source>
</evidence>
<dbReference type="GO" id="GO:0048038">
    <property type="term" value="F:quinone binding"/>
    <property type="evidence" value="ECO:0007669"/>
    <property type="project" value="UniProtKB-KW"/>
</dbReference>
<dbReference type="SUPFAM" id="SSF51905">
    <property type="entry name" value="FAD/NAD(P)-binding domain"/>
    <property type="match status" value="2"/>
</dbReference>
<evidence type="ECO:0000256" key="9">
    <source>
        <dbReference type="ARBA" id="ARBA00051038"/>
    </source>
</evidence>
<comment type="catalytic activity">
    <reaction evidence="11">
        <text>a quinone + hydrogen sulfide + glutathione + H(+) = S-sulfanylglutathione + a quinol</text>
        <dbReference type="Rhea" id="RHEA:55156"/>
        <dbReference type="ChEBI" id="CHEBI:15378"/>
        <dbReference type="ChEBI" id="CHEBI:24646"/>
        <dbReference type="ChEBI" id="CHEBI:29919"/>
        <dbReference type="ChEBI" id="CHEBI:57925"/>
        <dbReference type="ChEBI" id="CHEBI:58905"/>
        <dbReference type="ChEBI" id="CHEBI:132124"/>
        <dbReference type="EC" id="1.8.5.8"/>
    </reaction>
    <physiologicalReaction direction="left-to-right" evidence="11">
        <dbReference type="Rhea" id="RHEA:55157"/>
    </physiologicalReaction>
</comment>
<dbReference type="Gene3D" id="3.50.50.60">
    <property type="entry name" value="FAD/NAD(P)-binding domain"/>
    <property type="match status" value="2"/>
</dbReference>
<keyword evidence="19" id="KW-1185">Reference proteome</keyword>
<keyword evidence="5" id="KW-0274">FAD</keyword>
<keyword evidence="8" id="KW-0496">Mitochondrion</keyword>
<comment type="subcellular location">
    <subcellularLocation>
        <location evidence="2">Mitochondrion</location>
    </subcellularLocation>
</comment>
<evidence type="ECO:0000256" key="3">
    <source>
        <dbReference type="ARBA" id="ARBA00022630"/>
    </source>
</evidence>
<dbReference type="EnsemblMetazoa" id="CLYHEMT018654.1">
    <property type="protein sequence ID" value="CLYHEMP018654.1"/>
    <property type="gene ID" value="CLYHEMG018654"/>
</dbReference>
<dbReference type="EC" id="1.8.5.8" evidence="14"/>
<protein>
    <recommendedName>
        <fullName evidence="15">Sulfide:quinone oxidoreductase, mitochondrial</fullName>
        <ecNumber evidence="14">1.8.5.8</ecNumber>
    </recommendedName>
    <alternativeName>
        <fullName evidence="16">Sulfide quinone oxidoreductase</fullName>
    </alternativeName>
</protein>
<evidence type="ECO:0000313" key="18">
    <source>
        <dbReference type="EnsemblMetazoa" id="CLYHEMP018654.1"/>
    </source>
</evidence>
<keyword evidence="7" id="KW-0560">Oxidoreductase</keyword>
<dbReference type="GO" id="GO:0005739">
    <property type="term" value="C:mitochondrion"/>
    <property type="evidence" value="ECO:0007669"/>
    <property type="project" value="UniProtKB-SubCell"/>
</dbReference>
<keyword evidence="6" id="KW-0809">Transit peptide</keyword>
<evidence type="ECO:0000256" key="4">
    <source>
        <dbReference type="ARBA" id="ARBA00022719"/>
    </source>
</evidence>